<keyword evidence="3" id="KW-1185">Reference proteome</keyword>
<gene>
    <name evidence="2" type="ORF">NIES2135_14880</name>
</gene>
<dbReference type="Proteomes" id="UP000217895">
    <property type="component" value="Chromosome"/>
</dbReference>
<reference evidence="2 3" key="1">
    <citation type="submission" date="2017-06" db="EMBL/GenBank/DDBJ databases">
        <title>Genome sequencing of cyanobaciteial culture collection at National Institute for Environmental Studies (NIES).</title>
        <authorList>
            <person name="Hirose Y."/>
            <person name="Shimura Y."/>
            <person name="Fujisawa T."/>
            <person name="Nakamura Y."/>
            <person name="Kawachi M."/>
        </authorList>
    </citation>
    <scope>NUCLEOTIDE SEQUENCE [LARGE SCALE GENOMIC DNA]</scope>
    <source>
        <strain evidence="2 3">NIES-2135</strain>
    </source>
</reference>
<evidence type="ECO:0000313" key="3">
    <source>
        <dbReference type="Proteomes" id="UP000217895"/>
    </source>
</evidence>
<accession>A0A1Z4JD88</accession>
<dbReference type="EMBL" id="AP018203">
    <property type="protein sequence ID" value="BAY54670.1"/>
    <property type="molecule type" value="Genomic_DNA"/>
</dbReference>
<name>A0A1Z4JD88_LEPBY</name>
<dbReference type="AlphaFoldDB" id="A0A1Z4JD88"/>
<feature type="region of interest" description="Disordered" evidence="1">
    <location>
        <begin position="447"/>
        <end position="472"/>
    </location>
</feature>
<evidence type="ECO:0000256" key="1">
    <source>
        <dbReference type="SAM" id="MobiDB-lite"/>
    </source>
</evidence>
<organism evidence="2 3">
    <name type="scientific">Leptolyngbya boryana NIES-2135</name>
    <dbReference type="NCBI Taxonomy" id="1973484"/>
    <lineage>
        <taxon>Bacteria</taxon>
        <taxon>Bacillati</taxon>
        <taxon>Cyanobacteriota</taxon>
        <taxon>Cyanophyceae</taxon>
        <taxon>Leptolyngbyales</taxon>
        <taxon>Leptolyngbyaceae</taxon>
        <taxon>Leptolyngbya group</taxon>
        <taxon>Leptolyngbya</taxon>
    </lineage>
</organism>
<evidence type="ECO:0000313" key="2">
    <source>
        <dbReference type="EMBL" id="BAY54670.1"/>
    </source>
</evidence>
<protein>
    <submittedName>
        <fullName evidence="2">Uncharacterized protein</fullName>
    </submittedName>
</protein>
<sequence length="472" mass="53260">MRLIVSQSWLFVLTAIWFVPSSIRPAYSAEIQLPMIRTSCTTDSHRLLAPMPLRLPPTAVYVRSEQVAQARKLKTLIAARQWEQALQEFQKGSSWVQDETARSLFVGLVRANETARASRFVIEQFPPQSRQRARGIGAIAAELTGRNQLNDAIALLKKLPQTSEYLSDAVIPVVDTLAATHQIQTIPQVMTLFPVTEKWTIWTDVANAVLFEPAQAKAVAGMIEGEYLRSLTLKNMATKWLSENRREVVKAWTIANDIEDCSIRIEVLVNAFEQLNASNLNVSNPQKAKALDQIEALIAVLHDPNLNYQSDLINYQVSLAGLNIRSGRKAHGLKLLENVQKGLKQFDSDTYRAETLIKLATQYQSIGDNRTAIQMLDNAAIAVRDAYNPKPRTSGQFILPPLVPTPYWREEKLYKIAERYRSLNQIRKAEAIERTLPQRAKITLPSHFKQRANPVRRVQPSQVPSLKVPESR</sequence>
<proteinExistence type="predicted"/>